<dbReference type="InterPro" id="IPR056823">
    <property type="entry name" value="TEN-like_YD-shell"/>
</dbReference>
<feature type="region of interest" description="Disordered" evidence="2">
    <location>
        <begin position="131"/>
        <end position="182"/>
    </location>
</feature>
<protein>
    <recommendedName>
        <fullName evidence="7">RHS repeat protein</fullName>
    </recommendedName>
</protein>
<keyword evidence="3" id="KW-1133">Transmembrane helix</keyword>
<keyword evidence="3" id="KW-0472">Membrane</keyword>
<feature type="domain" description="Teneurin-like YD-shell" evidence="5">
    <location>
        <begin position="1073"/>
        <end position="1344"/>
    </location>
</feature>
<dbReference type="InterPro" id="IPR045351">
    <property type="entry name" value="DUF6531"/>
</dbReference>
<dbReference type="InterPro" id="IPR031325">
    <property type="entry name" value="RHS_repeat"/>
</dbReference>
<keyword evidence="3" id="KW-0812">Transmembrane</keyword>
<dbReference type="EMBL" id="JAPDRN010000049">
    <property type="protein sequence ID" value="KAJ9633141.1"/>
    <property type="molecule type" value="Genomic_DNA"/>
</dbReference>
<dbReference type="NCBIfam" id="TIGR03696">
    <property type="entry name" value="Rhs_assc_core"/>
    <property type="match status" value="1"/>
</dbReference>
<evidence type="ECO:0008006" key="7">
    <source>
        <dbReference type="Google" id="ProtNLM"/>
    </source>
</evidence>
<feature type="transmembrane region" description="Helical" evidence="3">
    <location>
        <begin position="43"/>
        <end position="62"/>
    </location>
</feature>
<keyword evidence="1" id="KW-0677">Repeat</keyword>
<dbReference type="InterPro" id="IPR022385">
    <property type="entry name" value="Rhs_assc_core"/>
</dbReference>
<dbReference type="Pfam" id="PF25023">
    <property type="entry name" value="TEN_YD-shell"/>
    <property type="match status" value="1"/>
</dbReference>
<dbReference type="Pfam" id="PF05593">
    <property type="entry name" value="RHS_repeat"/>
    <property type="match status" value="5"/>
</dbReference>
<evidence type="ECO:0000313" key="6">
    <source>
        <dbReference type="EMBL" id="KAJ9633141.1"/>
    </source>
</evidence>
<evidence type="ECO:0000259" key="5">
    <source>
        <dbReference type="Pfam" id="PF25023"/>
    </source>
</evidence>
<dbReference type="Gene3D" id="2.180.10.10">
    <property type="entry name" value="RHS repeat-associated core"/>
    <property type="match status" value="3"/>
</dbReference>
<dbReference type="InterPro" id="IPR006530">
    <property type="entry name" value="YD"/>
</dbReference>
<dbReference type="PRINTS" id="PR00394">
    <property type="entry name" value="RHSPROTEIN"/>
</dbReference>
<sequence length="1515" mass="164835">MLQPKKTDRQIHGGSVVLDIERKMDQRMRSWCHNRNLGTLPRWILIFFFLGFGFAAAPLASAQAGMQAAMTSCENARPHYTKPNYCAFGYGVSVIGNAPGPAAFLRPGGKPTHHYASWGFGCPAGEKWSRRAGRCVPKDGPPEYPLPDLEDPETGEYGSPKCDSNCPAAGGNGSNPIDSATGNKRQHEVDFLGAGVFPLSLERTYNSDRALEGDPLPMGAGWSHTYSARLYPVTDGNYVMYRIIARRANGARQSFTRVGDEWVSDADVAGRINVFMSGGALSSFTYSRGDGAVETYDRDGLLTSITDLGGHRQLLSNVHADGIKQLGRVTDPEGRSLVFSYKDRMIESVTLPTGRVIRYGYADGNLVNVSYPESSAGESVRRYHYNELEQTTGVSQPHTLTGITDESGQRYASWGYDGYRRGVLSVHGDYATGTIDRTQLAFNDDGTTTVTDSLGKVRHYGFNVKHRVARLASLDELCLGCSNTAKAKTYDGNGMVQSSVDFSGNETTFSHNARLLEVQRIEAANDATGLRRILQTDWHPTLRVPVERRILDAANVLVSRSTWTYNARGQELAATQIDPATGETRTTTSTYCEAADVAAGRCPLLGLLTQVDGPRSDVTDTTSYVYYPSSDAGCATGSGSCLYRKGDLWKVVNAAGHISEVLAYDGAGRPTSVKDPNGIVTEIAYHPRGRPTIVRFDSASGAVARTTRLDYWPTGLVRRVTQPDGSYVSYSYDVAHRLTAISDSQGNSITFVLDNAGNRVAEETRDVNGVLKRTLSRIYNQFGQLTTEADAEANPTDFSYDANGNIASRTDALGRRSRQQYDPLNRLVLSLQDVGGLDVEARTHYNAMDQVTRVTDPKGLSTTYSYNGFGDLTGQVSPDSGASQYTVDSGGNRRTFTDARGITASYQYDALDRVTGIVYPDASLNMSYSYDLVPASCAADERFGKGRLGQVQHTGGSTLYCYDRLGQVTRKVQTVNGVTRAVRYIYNPSGQLVTLMQPDGSVVDYVRDGFGRVNQIGLTRPDQTRQIVVKDVKYAAFGPATGWTYGNGRQLDRPLDLDYRPRAVNDPNAGGLSQSYGYDPLGSIVSLKNGSGSETMGQYAYDALGRLTQTQDGATGTPIETYAYDSTGNRTSLTAAGVTSLYTYPATSHRLMAVDDDIRDHDAAGNTVSARGKSFTYNDANRLVALTQDGSVVERYGYNHRGERILRSPSNSDARITLYDEAGRWLGDHLASGPSQQAIWLDDYPVALVSASGAGTQELLYIQPDHLGTPRVVIDPARNVTIWEWSSKSEVFGNQAPNTDPDGDGVAFDLPLRFPGQQATDATGAFYNYRREYDPFAGRYTQSDPIGLGGGISTYGYADGDPLSLTDPFGLQAVRPPSFSRPGGGNAAQRRTASRAHLNALQSNSHTSPIYSRGLSPEEVASTENAASLVNEFDYTQYCSIEICRKSADECTSGDVMKGGFPSDPTVAQVNARGCICARTYYRNSPEPYSPKPPKDWDNWARALIDALIHRGSRR</sequence>
<organism evidence="6">
    <name type="scientific">Knufia peltigerae</name>
    <dbReference type="NCBI Taxonomy" id="1002370"/>
    <lineage>
        <taxon>Eukaryota</taxon>
        <taxon>Fungi</taxon>
        <taxon>Dikarya</taxon>
        <taxon>Ascomycota</taxon>
        <taxon>Pezizomycotina</taxon>
        <taxon>Eurotiomycetes</taxon>
        <taxon>Chaetothyriomycetidae</taxon>
        <taxon>Chaetothyriales</taxon>
        <taxon>Trichomeriaceae</taxon>
        <taxon>Knufia</taxon>
    </lineage>
</organism>
<gene>
    <name evidence="6" type="ORF">H2204_007287</name>
</gene>
<dbReference type="NCBIfam" id="TIGR01643">
    <property type="entry name" value="YD_repeat_2x"/>
    <property type="match status" value="3"/>
</dbReference>
<comment type="caution">
    <text evidence="6">The sequence shown here is derived from an EMBL/GenBank/DDBJ whole genome shotgun (WGS) entry which is preliminary data.</text>
</comment>
<dbReference type="Pfam" id="PF20148">
    <property type="entry name" value="DUF6531"/>
    <property type="match status" value="1"/>
</dbReference>
<dbReference type="PANTHER" id="PTHR32305:SF15">
    <property type="entry name" value="PROTEIN RHSA-RELATED"/>
    <property type="match status" value="1"/>
</dbReference>
<dbReference type="PANTHER" id="PTHR32305">
    <property type="match status" value="1"/>
</dbReference>
<accession>A0AA38Y209</accession>
<name>A0AA38Y209_9EURO</name>
<dbReference type="InterPro" id="IPR050708">
    <property type="entry name" value="T6SS_VgrG/RHS"/>
</dbReference>
<reference evidence="6" key="1">
    <citation type="submission" date="2022-10" db="EMBL/GenBank/DDBJ databases">
        <title>Culturing micro-colonial fungi from biological soil crusts in the Mojave desert and describing Neophaeococcomyces mojavensis, and introducing the new genera and species Taxawa tesnikishii.</title>
        <authorList>
            <person name="Kurbessoian T."/>
            <person name="Stajich J.E."/>
        </authorList>
    </citation>
    <scope>NUCLEOTIDE SEQUENCE</scope>
    <source>
        <strain evidence="6">TK_35</strain>
    </source>
</reference>
<feature type="domain" description="DUF6531" evidence="4">
    <location>
        <begin position="175"/>
        <end position="255"/>
    </location>
</feature>
<proteinExistence type="predicted"/>
<evidence type="ECO:0000256" key="3">
    <source>
        <dbReference type="SAM" id="Phobius"/>
    </source>
</evidence>
<evidence type="ECO:0000259" key="4">
    <source>
        <dbReference type="Pfam" id="PF20148"/>
    </source>
</evidence>
<evidence type="ECO:0000256" key="2">
    <source>
        <dbReference type="SAM" id="MobiDB-lite"/>
    </source>
</evidence>
<evidence type="ECO:0000256" key="1">
    <source>
        <dbReference type="ARBA" id="ARBA00022737"/>
    </source>
</evidence>